<dbReference type="EMBL" id="MVGT01003165">
    <property type="protein sequence ID" value="OVA05194.1"/>
    <property type="molecule type" value="Genomic_DNA"/>
</dbReference>
<dbReference type="OMA" id="DMFGKCK"/>
<organism evidence="4 5">
    <name type="scientific">Macleaya cordata</name>
    <name type="common">Five-seeded plume-poppy</name>
    <name type="synonym">Bocconia cordata</name>
    <dbReference type="NCBI Taxonomy" id="56857"/>
    <lineage>
        <taxon>Eukaryota</taxon>
        <taxon>Viridiplantae</taxon>
        <taxon>Streptophyta</taxon>
        <taxon>Embryophyta</taxon>
        <taxon>Tracheophyta</taxon>
        <taxon>Spermatophyta</taxon>
        <taxon>Magnoliopsida</taxon>
        <taxon>Ranunculales</taxon>
        <taxon>Papaveraceae</taxon>
        <taxon>Papaveroideae</taxon>
        <taxon>Macleaya</taxon>
    </lineage>
</organism>
<dbReference type="Proteomes" id="UP000195402">
    <property type="component" value="Unassembled WGS sequence"/>
</dbReference>
<evidence type="ECO:0000313" key="4">
    <source>
        <dbReference type="EMBL" id="OVA05194.1"/>
    </source>
</evidence>
<feature type="repeat" description="PPR" evidence="2">
    <location>
        <begin position="243"/>
        <end position="277"/>
    </location>
</feature>
<dbReference type="FunFam" id="1.25.40.10:FF:000031">
    <property type="entry name" value="Pentatricopeptide repeat-containing protein mitochondrial"/>
    <property type="match status" value="1"/>
</dbReference>
<gene>
    <name evidence="4" type="ORF">BVC80_8893g34</name>
</gene>
<feature type="repeat" description="PPR" evidence="2">
    <location>
        <begin position="41"/>
        <end position="75"/>
    </location>
</feature>
<dbReference type="PANTHER" id="PTHR47926">
    <property type="entry name" value="PENTATRICOPEPTIDE REPEAT-CONTAINING PROTEIN"/>
    <property type="match status" value="1"/>
</dbReference>
<comment type="caution">
    <text evidence="4">The sequence shown here is derived from an EMBL/GenBank/DDBJ whole genome shotgun (WGS) entry which is preliminary data.</text>
</comment>
<feature type="repeat" description="PPR" evidence="2">
    <location>
        <begin position="142"/>
        <end position="176"/>
    </location>
</feature>
<dbReference type="InterPro" id="IPR046848">
    <property type="entry name" value="E_motif"/>
</dbReference>
<evidence type="ECO:0000259" key="3">
    <source>
        <dbReference type="Pfam" id="PF14432"/>
    </source>
</evidence>
<dbReference type="Pfam" id="PF13041">
    <property type="entry name" value="PPR_2"/>
    <property type="match status" value="3"/>
</dbReference>
<dbReference type="SUPFAM" id="SSF48452">
    <property type="entry name" value="TPR-like"/>
    <property type="match status" value="1"/>
</dbReference>
<proteinExistence type="predicted"/>
<accession>A0A200Q413</accession>
<protein>
    <submittedName>
        <fullName evidence="4">Pentatricopeptide repeat</fullName>
    </submittedName>
</protein>
<dbReference type="InterPro" id="IPR032867">
    <property type="entry name" value="DYW_dom"/>
</dbReference>
<dbReference type="PROSITE" id="PS51375">
    <property type="entry name" value="PPR"/>
    <property type="match status" value="6"/>
</dbReference>
<dbReference type="Pfam" id="PF12854">
    <property type="entry name" value="PPR_1"/>
    <property type="match status" value="1"/>
</dbReference>
<dbReference type="PANTHER" id="PTHR47926:SF426">
    <property type="entry name" value="TETRATRICOPEPTIDE-LIKE HELICAL DOMAIN SUPERFAMILY, DYW DOMAIN-CONTAINING PROTEIN"/>
    <property type="match status" value="1"/>
</dbReference>
<keyword evidence="1" id="KW-0677">Repeat</keyword>
<dbReference type="Gene3D" id="1.25.40.10">
    <property type="entry name" value="Tetratricopeptide repeat domain"/>
    <property type="match status" value="4"/>
</dbReference>
<feature type="repeat" description="PPR" evidence="2">
    <location>
        <begin position="379"/>
        <end position="413"/>
    </location>
</feature>
<sequence length="686" mass="77171">MLSKISTNLPSHLSLKFLKIYANSGDIESARRVFDKIPQPDLPSWTILISAHTNQGFPKESIELYKDLRKRNIEPDKLVLLSVAKACSVLADLVKAKEIHEDAIRFGFESDLVLGNAFIGMYGKCKFIQGAQNVFDELPKRDVISWTSIMACYFNCGFPREALRIFREMCLNGVKPNSITVSSTLPACSDLKYLNSGREIHGFAIKNGMGDNVFVNSGLVNMYANCLSIKDAQLVFDNMSRRDIVSWNVILTSHFSNGECEKALNLFQQMRNEGVKLSSASWNAMISGCMQNGRTQQALDLLAQMQDSGFNPNHFTVASVLPACTDLESLRGGREIHGYSYRHQFFKDIMVGTSLVFMYAKCGELELSRRVFNNLPRRDTIAWNTMILANSMHGNGEEALSLFHEMLNSGVRPNSVTFTGVLSGCSHSRLVDEAQLILNSMSREYMIEPDADHYSCMVDVLSRAGRLKEAYEFIQKMPREPTPGAWGALLGACRVFKNVELGKIAAKRLFEIEPENPGNYVLLSNILVAAKLWDDASEIRKMMRDRGIIKMPGCSWVQVKNKVYTFVAGDKKNDLSDEIYSFLDELGEKMRLAGYLPDTDFVLQDVDQEEKEHVLCSHSEKLAVAFGVLNLNGESSIRVFKNLRVCGDCHNAIKFMAKIVGVQITLRDSLRFHHFKDGQCSCRDFW</sequence>
<dbReference type="Pfam" id="PF14432">
    <property type="entry name" value="DYW_deaminase"/>
    <property type="match status" value="1"/>
</dbReference>
<dbReference type="InterPro" id="IPR011990">
    <property type="entry name" value="TPR-like_helical_dom_sf"/>
</dbReference>
<dbReference type="GO" id="GO:0008270">
    <property type="term" value="F:zinc ion binding"/>
    <property type="evidence" value="ECO:0007669"/>
    <property type="project" value="InterPro"/>
</dbReference>
<dbReference type="NCBIfam" id="TIGR00756">
    <property type="entry name" value="PPR"/>
    <property type="match status" value="6"/>
</dbReference>
<dbReference type="InParanoid" id="A0A200Q413"/>
<evidence type="ECO:0000313" key="5">
    <source>
        <dbReference type="Proteomes" id="UP000195402"/>
    </source>
</evidence>
<dbReference type="Pfam" id="PF20431">
    <property type="entry name" value="E_motif"/>
    <property type="match status" value="1"/>
</dbReference>
<dbReference type="FunFam" id="1.25.40.10:FF:003116">
    <property type="entry name" value="Uncharacterized protein"/>
    <property type="match status" value="1"/>
</dbReference>
<dbReference type="InterPro" id="IPR002885">
    <property type="entry name" value="PPR_rpt"/>
</dbReference>
<dbReference type="GO" id="GO:0003723">
    <property type="term" value="F:RNA binding"/>
    <property type="evidence" value="ECO:0007669"/>
    <property type="project" value="InterPro"/>
</dbReference>
<dbReference type="AlphaFoldDB" id="A0A200Q413"/>
<reference evidence="4 5" key="1">
    <citation type="journal article" date="2017" name="Mol. Plant">
        <title>The Genome of Medicinal Plant Macleaya cordata Provides New Insights into Benzylisoquinoline Alkaloids Metabolism.</title>
        <authorList>
            <person name="Liu X."/>
            <person name="Liu Y."/>
            <person name="Huang P."/>
            <person name="Ma Y."/>
            <person name="Qing Z."/>
            <person name="Tang Q."/>
            <person name="Cao H."/>
            <person name="Cheng P."/>
            <person name="Zheng Y."/>
            <person name="Yuan Z."/>
            <person name="Zhou Y."/>
            <person name="Liu J."/>
            <person name="Tang Z."/>
            <person name="Zhuo Y."/>
            <person name="Zhang Y."/>
            <person name="Yu L."/>
            <person name="Huang J."/>
            <person name="Yang P."/>
            <person name="Peng Q."/>
            <person name="Zhang J."/>
            <person name="Jiang W."/>
            <person name="Zhang Z."/>
            <person name="Lin K."/>
            <person name="Ro D.K."/>
            <person name="Chen X."/>
            <person name="Xiong X."/>
            <person name="Shang Y."/>
            <person name="Huang S."/>
            <person name="Zeng J."/>
        </authorList>
    </citation>
    <scope>NUCLEOTIDE SEQUENCE [LARGE SCALE GENOMIC DNA]</scope>
    <source>
        <strain evidence="5">cv. BLH2017</strain>
        <tissue evidence="4">Root</tissue>
    </source>
</reference>
<name>A0A200Q413_MACCD</name>
<evidence type="ECO:0000256" key="2">
    <source>
        <dbReference type="PROSITE-ProRule" id="PRU00708"/>
    </source>
</evidence>
<dbReference type="InterPro" id="IPR046960">
    <property type="entry name" value="PPR_At4g14850-like_plant"/>
</dbReference>
<evidence type="ECO:0000256" key="1">
    <source>
        <dbReference type="ARBA" id="ARBA00022737"/>
    </source>
</evidence>
<dbReference type="FunFam" id="1.25.40.10:FF:000344">
    <property type="entry name" value="Pentatricopeptide repeat-containing protein"/>
    <property type="match status" value="1"/>
</dbReference>
<dbReference type="OrthoDB" id="428658at2759"/>
<dbReference type="GO" id="GO:0009451">
    <property type="term" value="P:RNA modification"/>
    <property type="evidence" value="ECO:0007669"/>
    <property type="project" value="InterPro"/>
</dbReference>
<feature type="domain" description="DYW" evidence="3">
    <location>
        <begin position="594"/>
        <end position="686"/>
    </location>
</feature>
<feature type="repeat" description="PPR" evidence="2">
    <location>
        <begin position="278"/>
        <end position="312"/>
    </location>
</feature>
<dbReference type="FunFam" id="1.25.40.10:FF:000366">
    <property type="entry name" value="Pentatricopeptide (PPR) repeat-containing protein"/>
    <property type="match status" value="1"/>
</dbReference>
<feature type="repeat" description="PPR" evidence="2">
    <location>
        <begin position="450"/>
        <end position="480"/>
    </location>
</feature>
<keyword evidence="5" id="KW-1185">Reference proteome</keyword>
<dbReference type="Pfam" id="PF01535">
    <property type="entry name" value="PPR"/>
    <property type="match status" value="2"/>
</dbReference>